<dbReference type="EMBL" id="JBEZFP010000005">
    <property type="protein sequence ID" value="MEU8132497.1"/>
    <property type="molecule type" value="Genomic_DNA"/>
</dbReference>
<dbReference type="SUPFAM" id="SSF55469">
    <property type="entry name" value="FMN-dependent nitroreductase-like"/>
    <property type="match status" value="1"/>
</dbReference>
<evidence type="ECO:0000313" key="4">
    <source>
        <dbReference type="EMBL" id="MEU8132497.1"/>
    </source>
</evidence>
<comment type="similarity">
    <text evidence="1">Belongs to the nitroreductase family.</text>
</comment>
<dbReference type="InterPro" id="IPR000415">
    <property type="entry name" value="Nitroreductase-like"/>
</dbReference>
<dbReference type="Gene3D" id="3.40.109.10">
    <property type="entry name" value="NADH Oxidase"/>
    <property type="match status" value="1"/>
</dbReference>
<accession>A0ABV3D9T3</accession>
<name>A0ABV3D9T3_9ACTN</name>
<evidence type="ECO:0000256" key="2">
    <source>
        <dbReference type="ARBA" id="ARBA00023002"/>
    </source>
</evidence>
<comment type="caution">
    <text evidence="4">The sequence shown here is derived from an EMBL/GenBank/DDBJ whole genome shotgun (WGS) entry which is preliminary data.</text>
</comment>
<dbReference type="PANTHER" id="PTHR43673">
    <property type="entry name" value="NAD(P)H NITROREDUCTASE YDGI-RELATED"/>
    <property type="match status" value="1"/>
</dbReference>
<dbReference type="RefSeq" id="WP_358348415.1">
    <property type="nucleotide sequence ID" value="NZ_JBEZFP010000005.1"/>
</dbReference>
<dbReference type="Pfam" id="PF00881">
    <property type="entry name" value="Nitroreductase"/>
    <property type="match status" value="1"/>
</dbReference>
<protein>
    <submittedName>
        <fullName evidence="4">Nitroreductase family protein</fullName>
    </submittedName>
</protein>
<evidence type="ECO:0000313" key="5">
    <source>
        <dbReference type="Proteomes" id="UP001551482"/>
    </source>
</evidence>
<keyword evidence="5" id="KW-1185">Reference proteome</keyword>
<sequence>MLTPRELLTTTRSVRLRLDLERAVDRETVEECLRVGLQAPNGSNLQLWNWVLVDDPAVRARMAEIYRASIEDQQRMSAEAAAAGQPSRYPKTPQQERISRSVMHLRDHLHEVPVLVVPTIAGRMDGVSVFEQASLWGSVLPAVWNFMLALRAEGMGSAWTTIHLHREREMADLLGIPYERVTQAGLFPVAWTLGTDFRAADRSGAERAIRWNHW</sequence>
<evidence type="ECO:0000259" key="3">
    <source>
        <dbReference type="Pfam" id="PF00881"/>
    </source>
</evidence>
<gene>
    <name evidence="4" type="ORF">AB0C36_03225</name>
</gene>
<dbReference type="CDD" id="cd02062">
    <property type="entry name" value="Nitro_FMN_reductase"/>
    <property type="match status" value="1"/>
</dbReference>
<dbReference type="PANTHER" id="PTHR43673:SF10">
    <property type="entry name" value="NADH DEHYDROGENASE_NAD(P)H NITROREDUCTASE XCC3605-RELATED"/>
    <property type="match status" value="1"/>
</dbReference>
<organism evidence="4 5">
    <name type="scientific">Streptodolium elevatio</name>
    <dbReference type="NCBI Taxonomy" id="3157996"/>
    <lineage>
        <taxon>Bacteria</taxon>
        <taxon>Bacillati</taxon>
        <taxon>Actinomycetota</taxon>
        <taxon>Actinomycetes</taxon>
        <taxon>Kitasatosporales</taxon>
        <taxon>Streptomycetaceae</taxon>
        <taxon>Streptodolium</taxon>
    </lineage>
</organism>
<reference evidence="4 5" key="1">
    <citation type="submission" date="2024-06" db="EMBL/GenBank/DDBJ databases">
        <title>The Natural Products Discovery Center: Release of the First 8490 Sequenced Strains for Exploring Actinobacteria Biosynthetic Diversity.</title>
        <authorList>
            <person name="Kalkreuter E."/>
            <person name="Kautsar S.A."/>
            <person name="Yang D."/>
            <person name="Bader C.D."/>
            <person name="Teijaro C.N."/>
            <person name="Fluegel L."/>
            <person name="Davis C.M."/>
            <person name="Simpson J.R."/>
            <person name="Lauterbach L."/>
            <person name="Steele A.D."/>
            <person name="Gui C."/>
            <person name="Meng S."/>
            <person name="Li G."/>
            <person name="Viehrig K."/>
            <person name="Ye F."/>
            <person name="Su P."/>
            <person name="Kiefer A.F."/>
            <person name="Nichols A."/>
            <person name="Cepeda A.J."/>
            <person name="Yan W."/>
            <person name="Fan B."/>
            <person name="Jiang Y."/>
            <person name="Adhikari A."/>
            <person name="Zheng C.-J."/>
            <person name="Schuster L."/>
            <person name="Cowan T.M."/>
            <person name="Smanski M.J."/>
            <person name="Chevrette M.G."/>
            <person name="De Carvalho L.P.S."/>
            <person name="Shen B."/>
        </authorList>
    </citation>
    <scope>NUCLEOTIDE SEQUENCE [LARGE SCALE GENOMIC DNA]</scope>
    <source>
        <strain evidence="4 5">NPDC048946</strain>
    </source>
</reference>
<dbReference type="InterPro" id="IPR029479">
    <property type="entry name" value="Nitroreductase"/>
</dbReference>
<feature type="domain" description="Nitroreductase" evidence="3">
    <location>
        <begin position="10"/>
        <end position="189"/>
    </location>
</feature>
<dbReference type="Proteomes" id="UP001551482">
    <property type="component" value="Unassembled WGS sequence"/>
</dbReference>
<proteinExistence type="inferred from homology"/>
<keyword evidence="2" id="KW-0560">Oxidoreductase</keyword>
<evidence type="ECO:0000256" key="1">
    <source>
        <dbReference type="ARBA" id="ARBA00007118"/>
    </source>
</evidence>